<evidence type="ECO:0000256" key="1">
    <source>
        <dbReference type="ARBA" id="ARBA00022723"/>
    </source>
</evidence>
<dbReference type="InterPro" id="IPR017900">
    <property type="entry name" value="4Fe4S_Fe_S_CS"/>
</dbReference>
<dbReference type="EMBL" id="JACIJK010000010">
    <property type="protein sequence ID" value="MBB5716264.1"/>
    <property type="molecule type" value="Genomic_DNA"/>
</dbReference>
<dbReference type="PROSITE" id="PS51379">
    <property type="entry name" value="4FE4S_FER_2"/>
    <property type="match status" value="1"/>
</dbReference>
<evidence type="ECO:0000256" key="3">
    <source>
        <dbReference type="ARBA" id="ARBA00023014"/>
    </source>
</evidence>
<dbReference type="InterPro" id="IPR017896">
    <property type="entry name" value="4Fe4S_Fe-S-bd"/>
</dbReference>
<dbReference type="Gene3D" id="3.30.70.20">
    <property type="match status" value="1"/>
</dbReference>
<dbReference type="RefSeq" id="WP_184059397.1">
    <property type="nucleotide sequence ID" value="NZ_JACIJK010000010.1"/>
</dbReference>
<reference evidence="6 7" key="1">
    <citation type="submission" date="2020-08" db="EMBL/GenBank/DDBJ databases">
        <title>Genomic Encyclopedia of Type Strains, Phase IV (KMG-IV): sequencing the most valuable type-strain genomes for metagenomic binning, comparative biology and taxonomic classification.</title>
        <authorList>
            <person name="Goeker M."/>
        </authorList>
    </citation>
    <scope>NUCLEOTIDE SEQUENCE [LARGE SCALE GENOMIC DNA]</scope>
    <source>
        <strain evidence="6 7">DSM 100044</strain>
    </source>
</reference>
<dbReference type="GO" id="GO:0051536">
    <property type="term" value="F:iron-sulfur cluster binding"/>
    <property type="evidence" value="ECO:0007669"/>
    <property type="project" value="UniProtKB-KW"/>
</dbReference>
<keyword evidence="7" id="KW-1185">Reference proteome</keyword>
<keyword evidence="2" id="KW-0408">Iron</keyword>
<feature type="region of interest" description="Disordered" evidence="4">
    <location>
        <begin position="1"/>
        <end position="32"/>
    </location>
</feature>
<organism evidence="6 7">
    <name type="scientific">Sphingomonas aerophila</name>
    <dbReference type="NCBI Taxonomy" id="1344948"/>
    <lineage>
        <taxon>Bacteria</taxon>
        <taxon>Pseudomonadati</taxon>
        <taxon>Pseudomonadota</taxon>
        <taxon>Alphaproteobacteria</taxon>
        <taxon>Sphingomonadales</taxon>
        <taxon>Sphingomonadaceae</taxon>
        <taxon>Sphingomonas</taxon>
    </lineage>
</organism>
<dbReference type="AlphaFoldDB" id="A0A7W9BG27"/>
<dbReference type="Proteomes" id="UP000546200">
    <property type="component" value="Unassembled WGS sequence"/>
</dbReference>
<protein>
    <submittedName>
        <fullName evidence="6">Ferredoxin</fullName>
    </submittedName>
</protein>
<evidence type="ECO:0000256" key="2">
    <source>
        <dbReference type="ARBA" id="ARBA00023004"/>
    </source>
</evidence>
<evidence type="ECO:0000256" key="4">
    <source>
        <dbReference type="SAM" id="MobiDB-lite"/>
    </source>
</evidence>
<evidence type="ECO:0000259" key="5">
    <source>
        <dbReference type="PROSITE" id="PS51379"/>
    </source>
</evidence>
<dbReference type="PROSITE" id="PS00198">
    <property type="entry name" value="4FE4S_FER_1"/>
    <property type="match status" value="1"/>
</dbReference>
<comment type="caution">
    <text evidence="6">The sequence shown here is derived from an EMBL/GenBank/DDBJ whole genome shotgun (WGS) entry which is preliminary data.</text>
</comment>
<evidence type="ECO:0000313" key="7">
    <source>
        <dbReference type="Proteomes" id="UP000546200"/>
    </source>
</evidence>
<keyword evidence="1" id="KW-0479">Metal-binding</keyword>
<dbReference type="GO" id="GO:0046872">
    <property type="term" value="F:metal ion binding"/>
    <property type="evidence" value="ECO:0007669"/>
    <property type="project" value="UniProtKB-KW"/>
</dbReference>
<dbReference type="PANTHER" id="PTHR42827:SF1">
    <property type="entry name" value="IRON-SULFUR CLUSTER-BINDING PROTEIN"/>
    <property type="match status" value="1"/>
</dbReference>
<accession>A0A7W9BG27</accession>
<sequence length="337" mass="36684">MARREPRPYIASPEVQASWPGDVSGNTINGLGEREPRRASPFFWHPADQHPFGKLQAIASAGCRVNDAATAAFAAANTYPELAPVNPDRVDRTPEAWTTLARDFALRNEADLFGATTMKEPYIVEGYSVDEPNVIVLGIAHDYEELRQVTDSPASGRGITEVGRQYARGTRTSYALANWIRSQGFTAKPFPGPRAASLLLIPAAVDAGLGQLGKHGSLINRSYGSNLRLAGITTDMPLAFHQPDEFGSDDFCTRCRVCTDACPPGAITETKQWVRGVERWYVDFDKCIPYFADNAGCAICIAVCPWARPGVADNLLVKMARRRDMAGDVAGGHEVSR</sequence>
<dbReference type="Pfam" id="PF12838">
    <property type="entry name" value="Fer4_7"/>
    <property type="match status" value="1"/>
</dbReference>
<feature type="domain" description="4Fe-4S ferredoxin-type" evidence="5">
    <location>
        <begin position="242"/>
        <end position="272"/>
    </location>
</feature>
<proteinExistence type="predicted"/>
<dbReference type="SUPFAM" id="SSF54862">
    <property type="entry name" value="4Fe-4S ferredoxins"/>
    <property type="match status" value="1"/>
</dbReference>
<name>A0A7W9BG27_9SPHN</name>
<evidence type="ECO:0000313" key="6">
    <source>
        <dbReference type="EMBL" id="MBB5716264.1"/>
    </source>
</evidence>
<dbReference type="PANTHER" id="PTHR42827">
    <property type="entry name" value="IRON-SULFUR CLUSTER-BINDING PROTEIN-RELATED"/>
    <property type="match status" value="1"/>
</dbReference>
<gene>
    <name evidence="6" type="ORF">FHS94_003127</name>
</gene>
<keyword evidence="3" id="KW-0411">Iron-sulfur</keyword>